<sequence>MNVEPLTQVWSLVMGGVRIYKVLVSEDFLDVLTDISVDAAREALENARDSTGHTSTHIGFAIGHLQVTRAALRRQLKLTDGQMCWNPHDFLDPMERYWAATYLLAMCHVAIGDKGIARKYIQETWDFETKLEARFRGAVDTGFGDLRAFFNPRFWQASYRKGHTVFVDDYTINRQDPAAALKALKLKRLLSASEVKAWLATLPGRALQLSLPWRRNRDEA</sequence>
<protein>
    <submittedName>
        <fullName evidence="1">Uncharacterized protein</fullName>
    </submittedName>
</protein>
<dbReference type="RefSeq" id="WP_136532405.1">
    <property type="nucleotide sequence ID" value="NZ_STGX01000027.1"/>
</dbReference>
<evidence type="ECO:0000313" key="2">
    <source>
        <dbReference type="Proteomes" id="UP000305792"/>
    </source>
</evidence>
<keyword evidence="2" id="KW-1185">Reference proteome</keyword>
<evidence type="ECO:0000313" key="1">
    <source>
        <dbReference type="EMBL" id="THV21676.1"/>
    </source>
</evidence>
<dbReference type="AlphaFoldDB" id="A0A4V4HMC9"/>
<organism evidence="1 2">
    <name type="scientific">Glycomyces paridis</name>
    <dbReference type="NCBI Taxonomy" id="2126555"/>
    <lineage>
        <taxon>Bacteria</taxon>
        <taxon>Bacillati</taxon>
        <taxon>Actinomycetota</taxon>
        <taxon>Actinomycetes</taxon>
        <taxon>Glycomycetales</taxon>
        <taxon>Glycomycetaceae</taxon>
        <taxon>Glycomyces</taxon>
    </lineage>
</organism>
<proteinExistence type="predicted"/>
<name>A0A4V4HMC9_9ACTN</name>
<gene>
    <name evidence="1" type="ORF">E9998_24650</name>
</gene>
<dbReference type="Proteomes" id="UP000305792">
    <property type="component" value="Unassembled WGS sequence"/>
</dbReference>
<dbReference type="EMBL" id="STGX01000027">
    <property type="protein sequence ID" value="THV21676.1"/>
    <property type="molecule type" value="Genomic_DNA"/>
</dbReference>
<comment type="caution">
    <text evidence="1">The sequence shown here is derived from an EMBL/GenBank/DDBJ whole genome shotgun (WGS) entry which is preliminary data.</text>
</comment>
<accession>A0A4V4HMC9</accession>
<reference evidence="1 2" key="1">
    <citation type="journal article" date="2018" name="Int. J. Syst. Evol. Microbiol.">
        <title>Glycomyces paridis sp. nov., isolated from the medicinal plant Paris polyphylla.</title>
        <authorList>
            <person name="Fang X.M."/>
            <person name="Bai J.L."/>
            <person name="Su J."/>
            <person name="Zhao L.L."/>
            <person name="Liu H.Y."/>
            <person name="Ma B.P."/>
            <person name="Zhang Y.Q."/>
            <person name="Yu L.Y."/>
        </authorList>
    </citation>
    <scope>NUCLEOTIDE SEQUENCE [LARGE SCALE GENOMIC DNA]</scope>
    <source>
        <strain evidence="1 2">CPCC 204357</strain>
    </source>
</reference>